<evidence type="ECO:0000313" key="2">
    <source>
        <dbReference type="Proteomes" id="UP000480266"/>
    </source>
</evidence>
<gene>
    <name evidence="1" type="ORF">G4V63_20710</name>
</gene>
<protein>
    <submittedName>
        <fullName evidence="1">Uncharacterized protein</fullName>
    </submittedName>
</protein>
<dbReference type="Proteomes" id="UP000480266">
    <property type="component" value="Unassembled WGS sequence"/>
</dbReference>
<evidence type="ECO:0000313" key="1">
    <source>
        <dbReference type="EMBL" id="NGX97533.1"/>
    </source>
</evidence>
<dbReference type="EMBL" id="JAAMRR010001062">
    <property type="protein sequence ID" value="NGX97533.1"/>
    <property type="molecule type" value="Genomic_DNA"/>
</dbReference>
<reference evidence="1" key="1">
    <citation type="submission" date="2020-02" db="EMBL/GenBank/DDBJ databases">
        <title>Draft genome sequence of Candidatus Afipia apatlaquensis IBT-C3, a potential strain for decolorization of textile dyes.</title>
        <authorList>
            <person name="Sanchez-Reyes A."/>
            <person name="Breton-Deval L."/>
            <person name="Mangelson H."/>
            <person name="Sanchez-Flores A."/>
        </authorList>
    </citation>
    <scope>NUCLEOTIDE SEQUENCE [LARGE SCALE GENOMIC DNA]</scope>
    <source>
        <strain evidence="1">IBT-C3</strain>
    </source>
</reference>
<accession>A0A7C9VQ71</accession>
<organism evidence="1 2">
    <name type="scientific">Candidatus Afipia apatlaquensis</name>
    <dbReference type="NCBI Taxonomy" id="2712852"/>
    <lineage>
        <taxon>Bacteria</taxon>
        <taxon>Pseudomonadati</taxon>
        <taxon>Pseudomonadota</taxon>
        <taxon>Alphaproteobacteria</taxon>
        <taxon>Hyphomicrobiales</taxon>
        <taxon>Nitrobacteraceae</taxon>
        <taxon>Afipia</taxon>
    </lineage>
</organism>
<comment type="caution">
    <text evidence="1">The sequence shown here is derived from an EMBL/GenBank/DDBJ whole genome shotgun (WGS) entry which is preliminary data.</text>
</comment>
<keyword evidence="2" id="KW-1185">Reference proteome</keyword>
<proteinExistence type="predicted"/>
<sequence length="58" mass="6453">MGFIEGDSRRSNQPVAGARGRLRRVRMVDAFVASLDMADVGFNRAIAFDEVAARIRAW</sequence>
<name>A0A7C9VQ71_9BRAD</name>
<dbReference type="AlphaFoldDB" id="A0A7C9VQ71"/>